<protein>
    <recommendedName>
        <fullName evidence="2 9">Beta-glucosidase</fullName>
        <ecNumber evidence="2 9">3.2.1.21</ecNumber>
    </recommendedName>
</protein>
<dbReference type="PANTHER" id="PTHR10353:SF36">
    <property type="entry name" value="LP05116P"/>
    <property type="match status" value="1"/>
</dbReference>
<evidence type="ECO:0000256" key="6">
    <source>
        <dbReference type="ARBA" id="ARBA00023295"/>
    </source>
</evidence>
<evidence type="ECO:0000256" key="9">
    <source>
        <dbReference type="RuleBase" id="RU361175"/>
    </source>
</evidence>
<dbReference type="Proteomes" id="UP001202831">
    <property type="component" value="Unassembled WGS sequence"/>
</dbReference>
<dbReference type="EC" id="3.2.1.21" evidence="2 9"/>
<proteinExistence type="inferred from homology"/>
<dbReference type="RefSeq" id="WP_249248250.1">
    <property type="nucleotide sequence ID" value="NZ_JAKIKT010000002.1"/>
</dbReference>
<accession>A0ABT0N6J0</accession>
<evidence type="ECO:0000256" key="5">
    <source>
        <dbReference type="ARBA" id="ARBA00023277"/>
    </source>
</evidence>
<evidence type="ECO:0000313" key="10">
    <source>
        <dbReference type="EMBL" id="MCL2913501.1"/>
    </source>
</evidence>
<dbReference type="Pfam" id="PF00232">
    <property type="entry name" value="Glyco_hydro_1"/>
    <property type="match status" value="1"/>
</dbReference>
<dbReference type="EMBL" id="JAKIKT010000002">
    <property type="protein sequence ID" value="MCL2913501.1"/>
    <property type="molecule type" value="Genomic_DNA"/>
</dbReference>
<organism evidence="10 11">
    <name type="scientific">Shewanella corallii</name>
    <dbReference type="NCBI Taxonomy" id="560080"/>
    <lineage>
        <taxon>Bacteria</taxon>
        <taxon>Pseudomonadati</taxon>
        <taxon>Pseudomonadota</taxon>
        <taxon>Gammaproteobacteria</taxon>
        <taxon>Alteromonadales</taxon>
        <taxon>Shewanellaceae</taxon>
        <taxon>Shewanella</taxon>
    </lineage>
</organism>
<reference evidence="10 11" key="1">
    <citation type="submission" date="2022-01" db="EMBL/GenBank/DDBJ databases">
        <title>Whole genome-based taxonomy of the Shewanellaceae.</title>
        <authorList>
            <person name="Martin-Rodriguez A.J."/>
        </authorList>
    </citation>
    <scope>NUCLEOTIDE SEQUENCE [LARGE SCALE GENOMIC DNA]</scope>
    <source>
        <strain evidence="10 11">DSM 21332</strain>
    </source>
</reference>
<dbReference type="Gene3D" id="3.20.20.80">
    <property type="entry name" value="Glycosidases"/>
    <property type="match status" value="1"/>
</dbReference>
<dbReference type="PROSITE" id="PS00572">
    <property type="entry name" value="GLYCOSYL_HYDROL_F1_1"/>
    <property type="match status" value="1"/>
</dbReference>
<evidence type="ECO:0000256" key="2">
    <source>
        <dbReference type="ARBA" id="ARBA00012744"/>
    </source>
</evidence>
<keyword evidence="11" id="KW-1185">Reference proteome</keyword>
<dbReference type="SUPFAM" id="SSF51445">
    <property type="entry name" value="(Trans)glycosidases"/>
    <property type="match status" value="1"/>
</dbReference>
<comment type="catalytic activity">
    <reaction evidence="9">
        <text>Hydrolysis of terminal, non-reducing beta-D-glucosyl residues with release of beta-D-glucose.</text>
        <dbReference type="EC" id="3.2.1.21"/>
    </reaction>
</comment>
<comment type="similarity">
    <text evidence="1 9">Belongs to the glycosyl hydrolase 1 family.</text>
</comment>
<dbReference type="NCBIfam" id="TIGR03356">
    <property type="entry name" value="BGL"/>
    <property type="match status" value="1"/>
</dbReference>
<keyword evidence="5" id="KW-0119">Carbohydrate metabolism</keyword>
<keyword evidence="7" id="KW-0624">Polysaccharide degradation</keyword>
<evidence type="ECO:0000256" key="7">
    <source>
        <dbReference type="ARBA" id="ARBA00023326"/>
    </source>
</evidence>
<dbReference type="InterPro" id="IPR017853">
    <property type="entry name" value="GH"/>
</dbReference>
<dbReference type="PANTHER" id="PTHR10353">
    <property type="entry name" value="GLYCOSYL HYDROLASE"/>
    <property type="match status" value="1"/>
</dbReference>
<evidence type="ECO:0000313" key="11">
    <source>
        <dbReference type="Proteomes" id="UP001202831"/>
    </source>
</evidence>
<comment type="caution">
    <text evidence="10">The sequence shown here is derived from an EMBL/GenBank/DDBJ whole genome shotgun (WGS) entry which is preliminary data.</text>
</comment>
<dbReference type="PRINTS" id="PR00131">
    <property type="entry name" value="GLHYDRLASE1"/>
</dbReference>
<evidence type="ECO:0000256" key="1">
    <source>
        <dbReference type="ARBA" id="ARBA00010838"/>
    </source>
</evidence>
<sequence>MNDLQIPADSEIRNREFVFGVATAAFQIEGDAASRLPCIWDTFCATPGKIRDHSNGEQACDHVARWQDDVELIASLGVNAYRFSISWGRIMTREGEINPAGLAFYKNLINALTLRGIKVFVTLYHWDLPQYLEDQGGWLNRDTAYHFRDYADAVSKALGDSVYAYTTLNEPFCSSFLGYETGVHAPGITGQANGRLAAHHLMLAHGLAMPVLRRNAPLSKHGIVVNIAPCDPFSANEEDVRSARLADEYFNAWYLDPLLKGRYPDSFKLLPDDAKPHIEEGDLEIISAELDYLGINYYTRNVMRCNGNGWFEEVLPNAVPVTAMGWEVTPATMTRMLISLDQSYQLPPVYITENGAAFDDRVEGNQVRDEHRLDYYRQHLWAVDRAIKAGVNVKGYFAWSLMDNFEWAEGYEKRFGICYVDYATQERIPKASALAIKHFLAEKAENIQQQKRG</sequence>
<keyword evidence="3 9" id="KW-0378">Hydrolase</keyword>
<keyword evidence="6 9" id="KW-0326">Glycosidase</keyword>
<keyword evidence="4" id="KW-0136">Cellulose degradation</keyword>
<dbReference type="InterPro" id="IPR018120">
    <property type="entry name" value="Glyco_hydro_1_AS"/>
</dbReference>
<dbReference type="InterPro" id="IPR001360">
    <property type="entry name" value="Glyco_hydro_1"/>
</dbReference>
<dbReference type="GO" id="GO:0008422">
    <property type="term" value="F:beta-glucosidase activity"/>
    <property type="evidence" value="ECO:0007669"/>
    <property type="project" value="UniProtKB-EC"/>
</dbReference>
<evidence type="ECO:0000256" key="8">
    <source>
        <dbReference type="PROSITE-ProRule" id="PRU10055"/>
    </source>
</evidence>
<feature type="active site" description="Nucleophile" evidence="8">
    <location>
        <position position="353"/>
    </location>
</feature>
<evidence type="ECO:0000256" key="4">
    <source>
        <dbReference type="ARBA" id="ARBA00023001"/>
    </source>
</evidence>
<evidence type="ECO:0000256" key="3">
    <source>
        <dbReference type="ARBA" id="ARBA00022801"/>
    </source>
</evidence>
<dbReference type="InterPro" id="IPR017736">
    <property type="entry name" value="Glyco_hydro_1_beta-glucosidase"/>
</dbReference>
<gene>
    <name evidence="10" type="ORF">L2725_06825</name>
</gene>
<name>A0ABT0N6J0_9GAMM</name>